<evidence type="ECO:0000256" key="5">
    <source>
        <dbReference type="ARBA" id="ARBA00022989"/>
    </source>
</evidence>
<keyword evidence="6 7" id="KW-0472">Membrane</keyword>
<feature type="transmembrane region" description="Helical" evidence="7">
    <location>
        <begin position="214"/>
        <end position="240"/>
    </location>
</feature>
<keyword evidence="4 7" id="KW-0812">Transmembrane</keyword>
<dbReference type="EMBL" id="CP041636">
    <property type="protein sequence ID" value="QDO99733.1"/>
    <property type="molecule type" value="Genomic_DNA"/>
</dbReference>
<comment type="subcellular location">
    <subcellularLocation>
        <location evidence="1 7">Cell membrane</location>
        <topology evidence="1 7">Multi-pass membrane protein</topology>
    </subcellularLocation>
</comment>
<feature type="transmembrane region" description="Helical" evidence="7">
    <location>
        <begin position="123"/>
        <end position="145"/>
    </location>
</feature>
<evidence type="ECO:0000256" key="2">
    <source>
        <dbReference type="ARBA" id="ARBA00022448"/>
    </source>
</evidence>
<dbReference type="KEGG" id="fer:FNB15_11070"/>
<evidence type="ECO:0000256" key="6">
    <source>
        <dbReference type="ARBA" id="ARBA00023136"/>
    </source>
</evidence>
<reference evidence="9 10" key="1">
    <citation type="submission" date="2019-07" db="EMBL/GenBank/DDBJ databases">
        <title>Genome sequencing for Ferrovibrio sp. K5.</title>
        <authorList>
            <person name="Park S.-J."/>
        </authorList>
    </citation>
    <scope>NUCLEOTIDE SEQUENCE [LARGE SCALE GENOMIC DNA]</scope>
    <source>
        <strain evidence="9 10">K5</strain>
    </source>
</reference>
<feature type="transmembrane region" description="Helical" evidence="7">
    <location>
        <begin position="175"/>
        <end position="194"/>
    </location>
</feature>
<keyword evidence="3" id="KW-1003">Cell membrane</keyword>
<evidence type="ECO:0000313" key="9">
    <source>
        <dbReference type="EMBL" id="QDO99733.1"/>
    </source>
</evidence>
<dbReference type="GO" id="GO:0005886">
    <property type="term" value="C:plasma membrane"/>
    <property type="evidence" value="ECO:0007669"/>
    <property type="project" value="UniProtKB-SubCell"/>
</dbReference>
<proteinExistence type="inferred from homology"/>
<dbReference type="GO" id="GO:0055085">
    <property type="term" value="P:transmembrane transport"/>
    <property type="evidence" value="ECO:0007669"/>
    <property type="project" value="InterPro"/>
</dbReference>
<dbReference type="Gene3D" id="1.10.3720.10">
    <property type="entry name" value="MetI-like"/>
    <property type="match status" value="1"/>
</dbReference>
<sequence length="256" mass="27349">MNEKNLIRAMPWLVTLGLLILWEVVCVVTKVETFILPAPTVVFEAMVKFAPQIAHHSLQTLMTTTAGFALGVVGGGLLGVFIGASRLVYVGLYPVLVGFNSIPKVALVPVLVIWFGIGTVPAIITAFVISFFPIVVNVATGLATIEPELRDVLRSLGASKTEILTKIGLPRAMPYLFASLKIAITLAFVGSVIAETVASNEGIGYLMLSASSSYNVPLVFAGLVVVAVMGVVMYAVAVWFERRMTGWAFRGSDLMS</sequence>
<dbReference type="InterPro" id="IPR000515">
    <property type="entry name" value="MetI-like"/>
</dbReference>
<evidence type="ECO:0000256" key="7">
    <source>
        <dbReference type="RuleBase" id="RU363032"/>
    </source>
</evidence>
<evidence type="ECO:0000256" key="4">
    <source>
        <dbReference type="ARBA" id="ARBA00022692"/>
    </source>
</evidence>
<gene>
    <name evidence="9" type="ORF">FNB15_11070</name>
</gene>
<dbReference type="Proteomes" id="UP000317496">
    <property type="component" value="Chromosome"/>
</dbReference>
<dbReference type="Pfam" id="PF00528">
    <property type="entry name" value="BPD_transp_1"/>
    <property type="match status" value="1"/>
</dbReference>
<keyword evidence="2 7" id="KW-0813">Transport</keyword>
<dbReference type="InterPro" id="IPR035906">
    <property type="entry name" value="MetI-like_sf"/>
</dbReference>
<feature type="transmembrane region" description="Helical" evidence="7">
    <location>
        <begin position="66"/>
        <end position="89"/>
    </location>
</feature>
<dbReference type="AlphaFoldDB" id="A0A516H7I8"/>
<organism evidence="9 10">
    <name type="scientific">Ferrovibrio terrae</name>
    <dbReference type="NCBI Taxonomy" id="2594003"/>
    <lineage>
        <taxon>Bacteria</taxon>
        <taxon>Pseudomonadati</taxon>
        <taxon>Pseudomonadota</taxon>
        <taxon>Alphaproteobacteria</taxon>
        <taxon>Rhodospirillales</taxon>
        <taxon>Rhodospirillaceae</taxon>
        <taxon>Ferrovibrio</taxon>
    </lineage>
</organism>
<dbReference type="PROSITE" id="PS50928">
    <property type="entry name" value="ABC_TM1"/>
    <property type="match status" value="1"/>
</dbReference>
<dbReference type="CDD" id="cd06261">
    <property type="entry name" value="TM_PBP2"/>
    <property type="match status" value="1"/>
</dbReference>
<keyword evidence="10" id="KW-1185">Reference proteome</keyword>
<dbReference type="SUPFAM" id="SSF161098">
    <property type="entry name" value="MetI-like"/>
    <property type="match status" value="1"/>
</dbReference>
<protein>
    <submittedName>
        <fullName evidence="9">ABC transporter permease</fullName>
    </submittedName>
</protein>
<evidence type="ECO:0000259" key="8">
    <source>
        <dbReference type="PROSITE" id="PS50928"/>
    </source>
</evidence>
<dbReference type="PANTHER" id="PTHR30151:SF20">
    <property type="entry name" value="ABC TRANSPORTER PERMEASE PROTEIN HI_0355-RELATED"/>
    <property type="match status" value="1"/>
</dbReference>
<evidence type="ECO:0000256" key="3">
    <source>
        <dbReference type="ARBA" id="ARBA00022475"/>
    </source>
</evidence>
<dbReference type="PANTHER" id="PTHR30151">
    <property type="entry name" value="ALKANE SULFONATE ABC TRANSPORTER-RELATED, MEMBRANE SUBUNIT"/>
    <property type="match status" value="1"/>
</dbReference>
<evidence type="ECO:0000313" key="10">
    <source>
        <dbReference type="Proteomes" id="UP000317496"/>
    </source>
</evidence>
<evidence type="ECO:0000256" key="1">
    <source>
        <dbReference type="ARBA" id="ARBA00004651"/>
    </source>
</evidence>
<name>A0A516H7I8_9PROT</name>
<feature type="transmembrane region" description="Helical" evidence="7">
    <location>
        <begin position="96"/>
        <end position="117"/>
    </location>
</feature>
<comment type="similarity">
    <text evidence="7">Belongs to the binding-protein-dependent transport system permease family.</text>
</comment>
<keyword evidence="5 7" id="KW-1133">Transmembrane helix</keyword>
<accession>A0A516H7I8</accession>
<dbReference type="OrthoDB" id="9786495at2"/>
<feature type="domain" description="ABC transmembrane type-1" evidence="8">
    <location>
        <begin position="57"/>
        <end position="237"/>
    </location>
</feature>